<dbReference type="SUPFAM" id="SSF54637">
    <property type="entry name" value="Thioesterase/thiol ester dehydrase-isomerase"/>
    <property type="match status" value="1"/>
</dbReference>
<gene>
    <name evidence="4" type="ORF">ZIOFF_012870</name>
</gene>
<dbReference type="Pfam" id="PF03061">
    <property type="entry name" value="4HBT"/>
    <property type="match status" value="1"/>
</dbReference>
<dbReference type="InterPro" id="IPR003736">
    <property type="entry name" value="PAAI_dom"/>
</dbReference>
<dbReference type="Gene3D" id="3.10.129.10">
    <property type="entry name" value="Hotdog Thioesterase"/>
    <property type="match status" value="1"/>
</dbReference>
<name>A0A8J5M3Q1_ZINOF</name>
<dbReference type="GO" id="GO:0005777">
    <property type="term" value="C:peroxisome"/>
    <property type="evidence" value="ECO:0007669"/>
    <property type="project" value="TreeGrafter"/>
</dbReference>
<dbReference type="Proteomes" id="UP000734854">
    <property type="component" value="Unassembled WGS sequence"/>
</dbReference>
<dbReference type="GO" id="GO:0061522">
    <property type="term" value="F:1,4-dihydroxy-2-naphthoyl-CoA thioesterase activity"/>
    <property type="evidence" value="ECO:0007669"/>
    <property type="project" value="TreeGrafter"/>
</dbReference>
<reference evidence="4 5" key="1">
    <citation type="submission" date="2020-08" db="EMBL/GenBank/DDBJ databases">
        <title>Plant Genome Project.</title>
        <authorList>
            <person name="Zhang R.-G."/>
        </authorList>
    </citation>
    <scope>NUCLEOTIDE SEQUENCE [LARGE SCALE GENOMIC DNA]</scope>
    <source>
        <tissue evidence="4">Rhizome</tissue>
    </source>
</reference>
<evidence type="ECO:0000256" key="1">
    <source>
        <dbReference type="ARBA" id="ARBA00022801"/>
    </source>
</evidence>
<dbReference type="NCBIfam" id="TIGR00369">
    <property type="entry name" value="unchar_dom_1"/>
    <property type="match status" value="1"/>
</dbReference>
<feature type="domain" description="Thioesterase" evidence="3">
    <location>
        <begin position="122"/>
        <end position="184"/>
    </location>
</feature>
<keyword evidence="1" id="KW-0378">Hydrolase</keyword>
<proteinExistence type="predicted"/>
<comment type="caution">
    <text evidence="4">The sequence shown here is derived from an EMBL/GenBank/DDBJ whole genome shotgun (WGS) entry which is preliminary data.</text>
</comment>
<keyword evidence="5" id="KW-1185">Reference proteome</keyword>
<evidence type="ECO:0000256" key="2">
    <source>
        <dbReference type="SAM" id="MobiDB-lite"/>
    </source>
</evidence>
<dbReference type="PANTHER" id="PTHR43240:SF5">
    <property type="entry name" value="1,4-DIHYDROXY-2-NAPHTHOYL-COA THIOESTERASE 1"/>
    <property type="match status" value="1"/>
</dbReference>
<accession>A0A8J5M3Q1</accession>
<sequence>MVIQSHRPLPPTFLIFLPIHIIDRNLSLSDSPPQTLPPIDRSPRDGSADEEMARNPSPPAKSKTSQLDAALHNIGFEIDLISPAKVNGRLTVTDSCCQVLIPTLSPLALPLTDGRNRWQPFKVLHGGISAMMAEALASIGAHVASGFRRVAGIQLSINHHRSARSGDRVFVEATPLQLGKTIQVRDPIRPAFPATPLLPNTNRRTGIFVGSLFHFPPNAIAGVQFVWEVQLWKMDMESGSEKGVLISSARVTLLVNLPVPDHAKEAEETLKKYARL</sequence>
<dbReference type="CDD" id="cd03443">
    <property type="entry name" value="PaaI_thioesterase"/>
    <property type="match status" value="1"/>
</dbReference>
<evidence type="ECO:0000259" key="3">
    <source>
        <dbReference type="Pfam" id="PF03061"/>
    </source>
</evidence>
<dbReference type="EMBL" id="JACMSC010000003">
    <property type="protein sequence ID" value="KAG6530629.1"/>
    <property type="molecule type" value="Genomic_DNA"/>
</dbReference>
<feature type="region of interest" description="Disordered" evidence="2">
    <location>
        <begin position="30"/>
        <end position="64"/>
    </location>
</feature>
<organism evidence="4 5">
    <name type="scientific">Zingiber officinale</name>
    <name type="common">Ginger</name>
    <name type="synonym">Amomum zingiber</name>
    <dbReference type="NCBI Taxonomy" id="94328"/>
    <lineage>
        <taxon>Eukaryota</taxon>
        <taxon>Viridiplantae</taxon>
        <taxon>Streptophyta</taxon>
        <taxon>Embryophyta</taxon>
        <taxon>Tracheophyta</taxon>
        <taxon>Spermatophyta</taxon>
        <taxon>Magnoliopsida</taxon>
        <taxon>Liliopsida</taxon>
        <taxon>Zingiberales</taxon>
        <taxon>Zingiberaceae</taxon>
        <taxon>Zingiber</taxon>
    </lineage>
</organism>
<dbReference type="AlphaFoldDB" id="A0A8J5M3Q1"/>
<feature type="compositionally biased region" description="Basic and acidic residues" evidence="2">
    <location>
        <begin position="41"/>
        <end position="53"/>
    </location>
</feature>
<protein>
    <recommendedName>
        <fullName evidence="3">Thioesterase domain-containing protein</fullName>
    </recommendedName>
</protein>
<dbReference type="InterPro" id="IPR006683">
    <property type="entry name" value="Thioestr_dom"/>
</dbReference>
<dbReference type="PANTHER" id="PTHR43240">
    <property type="entry name" value="1,4-DIHYDROXY-2-NAPHTHOYL-COA THIOESTERASE 1"/>
    <property type="match status" value="1"/>
</dbReference>
<dbReference type="GO" id="GO:0042372">
    <property type="term" value="P:phylloquinone biosynthetic process"/>
    <property type="evidence" value="ECO:0007669"/>
    <property type="project" value="TreeGrafter"/>
</dbReference>
<evidence type="ECO:0000313" key="4">
    <source>
        <dbReference type="EMBL" id="KAG6530629.1"/>
    </source>
</evidence>
<dbReference type="InterPro" id="IPR029069">
    <property type="entry name" value="HotDog_dom_sf"/>
</dbReference>
<evidence type="ECO:0000313" key="5">
    <source>
        <dbReference type="Proteomes" id="UP000734854"/>
    </source>
</evidence>